<dbReference type="InterPro" id="IPR053145">
    <property type="entry name" value="AB_hydrolase_Est10"/>
</dbReference>
<dbReference type="PANTHER" id="PTHR43265">
    <property type="entry name" value="ESTERASE ESTD"/>
    <property type="match status" value="1"/>
</dbReference>
<dbReference type="PANTHER" id="PTHR43265:SF1">
    <property type="entry name" value="ESTERASE ESTD"/>
    <property type="match status" value="1"/>
</dbReference>
<reference evidence="3 4" key="1">
    <citation type="submission" date="2023-09" db="EMBL/GenBank/DDBJ databases">
        <title>Xinfangfangia sedmenti sp. nov., isolated the sedment.</title>
        <authorList>
            <person name="Xu L."/>
        </authorList>
    </citation>
    <scope>NUCLEOTIDE SEQUENCE [LARGE SCALE GENOMIC DNA]</scope>
    <source>
        <strain evidence="3 4">LG-4</strain>
    </source>
</reference>
<evidence type="ECO:0000256" key="1">
    <source>
        <dbReference type="SAM" id="SignalP"/>
    </source>
</evidence>
<keyword evidence="1" id="KW-0732">Signal</keyword>
<dbReference type="SUPFAM" id="SSF53474">
    <property type="entry name" value="alpha/beta-Hydrolases"/>
    <property type="match status" value="1"/>
</dbReference>
<evidence type="ECO:0000259" key="2">
    <source>
        <dbReference type="Pfam" id="PF12146"/>
    </source>
</evidence>
<gene>
    <name evidence="3" type="ORF">RGD00_13905</name>
</gene>
<comment type="caution">
    <text evidence="3">The sequence shown here is derived from an EMBL/GenBank/DDBJ whole genome shotgun (WGS) entry which is preliminary data.</text>
</comment>
<keyword evidence="3" id="KW-0378">Hydrolase</keyword>
<dbReference type="GO" id="GO:0016787">
    <property type="term" value="F:hydrolase activity"/>
    <property type="evidence" value="ECO:0007669"/>
    <property type="project" value="UniProtKB-KW"/>
</dbReference>
<proteinExistence type="predicted"/>
<dbReference type="Pfam" id="PF12146">
    <property type="entry name" value="Hydrolase_4"/>
    <property type="match status" value="1"/>
</dbReference>
<sequence length="304" mass="30315">MLRALAAALLIAGAAGAGERQVDGLSGTWLAPDGARAAVVILPGSGPTDRDGNQPGLRTDALKRLAEALAGHGIASLRADKRGVGASAAAAPAEADLRLGTYVADAAAWARAVADWHGAPPVLLGHSEGALVATLAAGQAPVAGLVLLAGAGHPADVLIARQLAEAGLPADLAAASARIAAALKSGQPVADVPAVLMPLYRPSVQPYMMSWLPLDPAAELARLPAALPVLVVGGTTDLQTGADEARVLAAARPGAELALIGGMNHILRRAPADRAANLATYAQPDLPLAPGLAETLARFIAALP</sequence>
<dbReference type="RefSeq" id="WP_310457942.1">
    <property type="nucleotide sequence ID" value="NZ_JAVKPH010000016.1"/>
</dbReference>
<accession>A0ABU1F9Z5</accession>
<feature type="signal peptide" evidence="1">
    <location>
        <begin position="1"/>
        <end position="17"/>
    </location>
</feature>
<evidence type="ECO:0000313" key="3">
    <source>
        <dbReference type="EMBL" id="MDR5653704.1"/>
    </source>
</evidence>
<protein>
    <submittedName>
        <fullName evidence="3">Alpha/beta fold hydrolase</fullName>
    </submittedName>
</protein>
<organism evidence="3 4">
    <name type="scientific">Ruixingdingia sedimenti</name>
    <dbReference type="NCBI Taxonomy" id="3073604"/>
    <lineage>
        <taxon>Bacteria</taxon>
        <taxon>Pseudomonadati</taxon>
        <taxon>Pseudomonadota</taxon>
        <taxon>Alphaproteobacteria</taxon>
        <taxon>Rhodobacterales</taxon>
        <taxon>Paracoccaceae</taxon>
        <taxon>Ruixingdingia</taxon>
    </lineage>
</organism>
<dbReference type="Gene3D" id="3.40.50.1820">
    <property type="entry name" value="alpha/beta hydrolase"/>
    <property type="match status" value="1"/>
</dbReference>
<dbReference type="EMBL" id="JAVKPH010000016">
    <property type="protein sequence ID" value="MDR5653704.1"/>
    <property type="molecule type" value="Genomic_DNA"/>
</dbReference>
<dbReference type="InterPro" id="IPR022742">
    <property type="entry name" value="Hydrolase_4"/>
</dbReference>
<feature type="domain" description="Serine aminopeptidase S33" evidence="2">
    <location>
        <begin position="62"/>
        <end position="165"/>
    </location>
</feature>
<name>A0ABU1F9Z5_9RHOB</name>
<dbReference type="Proteomes" id="UP001247754">
    <property type="component" value="Unassembled WGS sequence"/>
</dbReference>
<feature type="chain" id="PRO_5045528170" evidence="1">
    <location>
        <begin position="18"/>
        <end position="304"/>
    </location>
</feature>
<keyword evidence="4" id="KW-1185">Reference proteome</keyword>
<dbReference type="InterPro" id="IPR029058">
    <property type="entry name" value="AB_hydrolase_fold"/>
</dbReference>
<evidence type="ECO:0000313" key="4">
    <source>
        <dbReference type="Proteomes" id="UP001247754"/>
    </source>
</evidence>